<protein>
    <submittedName>
        <fullName evidence="3">IS701 family transposase</fullName>
    </submittedName>
</protein>
<dbReference type="PANTHER" id="PTHR33627:SF1">
    <property type="entry name" value="TRANSPOSASE"/>
    <property type="match status" value="1"/>
</dbReference>
<dbReference type="PANTHER" id="PTHR33627">
    <property type="entry name" value="TRANSPOSASE"/>
    <property type="match status" value="1"/>
</dbReference>
<dbReference type="InterPro" id="IPR002559">
    <property type="entry name" value="Transposase_11"/>
</dbReference>
<evidence type="ECO:0000256" key="1">
    <source>
        <dbReference type="SAM" id="Phobius"/>
    </source>
</evidence>
<keyword evidence="1" id="KW-0812">Transmembrane</keyword>
<sequence length="389" mass="45301">MNSLSHHEKINKGFSDWQLPFYFSKPVLRHFTHFIDGMSSIGFTGKLTQIHAYSHHPKHRTTLSHFLQKSPWNESYLQQQCQRYVRRQIDPKQPLFWLFDDTLAKKKKPSSQAQHPIQGCGFHFSHTEGKVVWGHQVLQVMMKSGEQAFPYDFRHFQKEKDESKIQLSVDFIQDLPQATQPTYVLCDSWYTSKALIEAAFGQGMHVIGALKTNRIIYPAGIRTQVKQFATHISAQETDIVTVGQETYRVYRYEGALNDLDCGVVVLCWPANEPMETKHLRCFLSTDTELSTQQILDYYSEHWAIETYFKQVKGYLGFQGVQVRHERAIYRYWLLIQFAYLLIGALQLQPFSVAIHQMRRAQFSGIIEFVYNEAQEGTSLDQIKKELFVA</sequence>
<keyword evidence="4" id="KW-1185">Reference proteome</keyword>
<dbReference type="Proteomes" id="UP001596976">
    <property type="component" value="Unassembled WGS sequence"/>
</dbReference>
<dbReference type="Gene3D" id="3.90.350.10">
    <property type="entry name" value="Transposase Inhibitor Protein From Tn5, Chain A, domain 1"/>
    <property type="match status" value="1"/>
</dbReference>
<evidence type="ECO:0000313" key="3">
    <source>
        <dbReference type="EMBL" id="MFD0943768.1"/>
    </source>
</evidence>
<gene>
    <name evidence="3" type="ORF">ACFQ0V_08255</name>
</gene>
<keyword evidence="1" id="KW-0472">Membrane</keyword>
<dbReference type="NCBIfam" id="NF033540">
    <property type="entry name" value="transpos_IS701"/>
    <property type="match status" value="1"/>
</dbReference>
<name>A0ABW3GX63_9BACL</name>
<evidence type="ECO:0000259" key="2">
    <source>
        <dbReference type="Pfam" id="PF01609"/>
    </source>
</evidence>
<keyword evidence="1" id="KW-1133">Transmembrane helix</keyword>
<reference evidence="4" key="1">
    <citation type="journal article" date="2019" name="Int. J. Syst. Evol. Microbiol.">
        <title>The Global Catalogue of Microorganisms (GCM) 10K type strain sequencing project: providing services to taxonomists for standard genome sequencing and annotation.</title>
        <authorList>
            <consortium name="The Broad Institute Genomics Platform"/>
            <consortium name="The Broad Institute Genome Sequencing Center for Infectious Disease"/>
            <person name="Wu L."/>
            <person name="Ma J."/>
        </authorList>
    </citation>
    <scope>NUCLEOTIDE SEQUENCE [LARGE SCALE GENOMIC DNA]</scope>
    <source>
        <strain evidence="4">CCUG 63563</strain>
    </source>
</reference>
<dbReference type="SUPFAM" id="SSF53098">
    <property type="entry name" value="Ribonuclease H-like"/>
    <property type="match status" value="1"/>
</dbReference>
<organism evidence="3 4">
    <name type="scientific">Savagea faecisuis</name>
    <dbReference type="NCBI Taxonomy" id="1274803"/>
    <lineage>
        <taxon>Bacteria</taxon>
        <taxon>Bacillati</taxon>
        <taxon>Bacillota</taxon>
        <taxon>Bacilli</taxon>
        <taxon>Bacillales</taxon>
        <taxon>Caryophanaceae</taxon>
        <taxon>Savagea</taxon>
    </lineage>
</organism>
<dbReference type="EMBL" id="JBHTJF010000025">
    <property type="protein sequence ID" value="MFD0943768.1"/>
    <property type="molecule type" value="Genomic_DNA"/>
</dbReference>
<comment type="caution">
    <text evidence="3">The sequence shown here is derived from an EMBL/GenBank/DDBJ whole genome shotgun (WGS) entry which is preliminary data.</text>
</comment>
<dbReference type="InterPro" id="IPR039365">
    <property type="entry name" value="IS701-like"/>
</dbReference>
<proteinExistence type="predicted"/>
<dbReference type="InterPro" id="IPR012337">
    <property type="entry name" value="RNaseH-like_sf"/>
</dbReference>
<dbReference type="RefSeq" id="WP_381012154.1">
    <property type="nucleotide sequence ID" value="NZ_JBHTJF010000025.1"/>
</dbReference>
<feature type="domain" description="Transposase IS4-like" evidence="2">
    <location>
        <begin position="125"/>
        <end position="341"/>
    </location>
</feature>
<accession>A0ABW3GX63</accession>
<dbReference type="Pfam" id="PF01609">
    <property type="entry name" value="DDE_Tnp_1"/>
    <property type="match status" value="1"/>
</dbReference>
<feature type="transmembrane region" description="Helical" evidence="1">
    <location>
        <begin position="331"/>
        <end position="354"/>
    </location>
</feature>
<evidence type="ECO:0000313" key="4">
    <source>
        <dbReference type="Proteomes" id="UP001596976"/>
    </source>
</evidence>